<dbReference type="STRING" id="989403.SAMN05421798_1622"/>
<comment type="caution">
    <text evidence="1">The sequence shown here is derived from an EMBL/GenBank/DDBJ whole genome shotgun (WGS) entry which is preliminary data.</text>
</comment>
<reference evidence="1 2" key="1">
    <citation type="journal article" date="2016" name="Front. Microbiol.">
        <title>Comparative Genomic Analysis Reveals a Diverse Repertoire of Genes Involved in Prokaryote-Eukaryote Interactions within the Pseudovibrio Genus.</title>
        <authorList>
            <person name="Romano S."/>
            <person name="Fernandez-Guerra A."/>
            <person name="Reen F.J."/>
            <person name="Glockner F.O."/>
            <person name="Crowley S.P."/>
            <person name="O'Sullivan O."/>
            <person name="Cotter P.D."/>
            <person name="Adams C."/>
            <person name="Dobson A.D."/>
            <person name="O'Gara F."/>
        </authorList>
    </citation>
    <scope>NUCLEOTIDE SEQUENCE [LARGE SCALE GENOMIC DNA]</scope>
    <source>
        <strain evidence="1 2">Ad2</strain>
    </source>
</reference>
<protein>
    <submittedName>
        <fullName evidence="1">Uncharacterized protein</fullName>
    </submittedName>
</protein>
<gene>
    <name evidence="1" type="ORF">PsAD2_03979</name>
</gene>
<organism evidence="1 2">
    <name type="scientific">Pseudovibrio axinellae</name>
    <dbReference type="NCBI Taxonomy" id="989403"/>
    <lineage>
        <taxon>Bacteria</taxon>
        <taxon>Pseudomonadati</taxon>
        <taxon>Pseudomonadota</taxon>
        <taxon>Alphaproteobacteria</taxon>
        <taxon>Hyphomicrobiales</taxon>
        <taxon>Stappiaceae</taxon>
        <taxon>Pseudovibrio</taxon>
    </lineage>
</organism>
<dbReference type="EMBL" id="LMCB01000101">
    <property type="protein sequence ID" value="KZL11830.1"/>
    <property type="molecule type" value="Genomic_DNA"/>
</dbReference>
<keyword evidence="2" id="KW-1185">Reference proteome</keyword>
<dbReference type="AlphaFoldDB" id="A0A161V3A7"/>
<name>A0A161V3A7_9HYPH</name>
<dbReference type="Proteomes" id="UP000076577">
    <property type="component" value="Unassembled WGS sequence"/>
</dbReference>
<sequence length="183" mass="21381">MRFRFFDPAVLRVWLLSTNPLETQAFFGPITDFIAEDWCEEPSLCHDHQLWHFAAPRPGEHCTANRFDMQTRQLTPMTPFAESSTQTNDRPKGHITLIRKAQEKAFEDMQWELFVAKVAQKIFQAGNLPQEQFLTFTDVQNFARDRVDEAIENGVETIEDLNEHLHKKFNIKDSIRGTNDEKK</sequence>
<accession>A0A161V3A7</accession>
<evidence type="ECO:0000313" key="2">
    <source>
        <dbReference type="Proteomes" id="UP000076577"/>
    </source>
</evidence>
<dbReference type="PATRIC" id="fig|989403.3.peg.4334"/>
<evidence type="ECO:0000313" key="1">
    <source>
        <dbReference type="EMBL" id="KZL11830.1"/>
    </source>
</evidence>
<proteinExistence type="predicted"/>